<evidence type="ECO:0000313" key="1">
    <source>
        <dbReference type="EMBL" id="EFY07028.1"/>
    </source>
</evidence>
<reference evidence="1 2" key="1">
    <citation type="submission" date="2011-01" db="EMBL/GenBank/DDBJ databases">
        <authorList>
            <person name="Weinstock G."/>
            <person name="Sodergren E."/>
            <person name="Clifton S."/>
            <person name="Fulton L."/>
            <person name="Fulton B."/>
            <person name="Courtney L."/>
            <person name="Fronick C."/>
            <person name="Harrison M."/>
            <person name="Strong C."/>
            <person name="Farmer C."/>
            <person name="Delahaunty K."/>
            <person name="Markovic C."/>
            <person name="Hall O."/>
            <person name="Minx P."/>
            <person name="Tomlinson C."/>
            <person name="Mitreva M."/>
            <person name="Hou S."/>
            <person name="Chen J."/>
            <person name="Wollam A."/>
            <person name="Pepin K.H."/>
            <person name="Johnson M."/>
            <person name="Bhonagiri V."/>
            <person name="Zhang X."/>
            <person name="Suruliraj S."/>
            <person name="Warren W."/>
            <person name="Chinwalla A."/>
            <person name="Mardis E.R."/>
            <person name="Wilson R.K."/>
        </authorList>
    </citation>
    <scope>NUCLEOTIDE SEQUENCE [LARGE SCALE GENOMIC DNA]</scope>
    <source>
        <strain evidence="2">DSM 22608 / JCM 16073 / KCTC 15190 / YIT 12066</strain>
    </source>
</reference>
<proteinExistence type="predicted"/>
<dbReference type="EMBL" id="AEVO01000054">
    <property type="protein sequence ID" value="EFY07028.1"/>
    <property type="molecule type" value="Genomic_DNA"/>
</dbReference>
<gene>
    <name evidence="1" type="ORF">HMPREF9444_01163</name>
</gene>
<comment type="caution">
    <text evidence="1">The sequence shown here is derived from an EMBL/GenBank/DDBJ whole genome shotgun (WGS) entry which is preliminary data.</text>
</comment>
<protein>
    <submittedName>
        <fullName evidence="1">Uncharacterized protein</fullName>
    </submittedName>
</protein>
<dbReference type="Proteomes" id="UP000018458">
    <property type="component" value="Unassembled WGS sequence"/>
</dbReference>
<name>E8LKC5_SUCHY</name>
<dbReference type="AlphaFoldDB" id="E8LKC5"/>
<evidence type="ECO:0000313" key="2">
    <source>
        <dbReference type="Proteomes" id="UP000018458"/>
    </source>
</evidence>
<keyword evidence="2" id="KW-1185">Reference proteome</keyword>
<sequence length="45" mass="5307">MGLFFMLIIRSLLRSCNDFQRSFDDILRSCRDFAGSCYAFSRSFI</sequence>
<accession>E8LKC5</accession>
<organism evidence="1 2">
    <name type="scientific">Succinatimonas hippei (strain DSM 22608 / JCM 16073 / KCTC 15190 / YIT 12066)</name>
    <dbReference type="NCBI Taxonomy" id="762983"/>
    <lineage>
        <taxon>Bacteria</taxon>
        <taxon>Pseudomonadati</taxon>
        <taxon>Pseudomonadota</taxon>
        <taxon>Gammaproteobacteria</taxon>
        <taxon>Aeromonadales</taxon>
        <taxon>Succinivibrionaceae</taxon>
        <taxon>Succinatimonas</taxon>
    </lineage>
</organism>
<dbReference type="HOGENOM" id="CLU_3206106_0_0_6"/>